<dbReference type="EMBL" id="JQZW01000015">
    <property type="protein sequence ID" value="KGN97244.1"/>
    <property type="molecule type" value="Genomic_DNA"/>
</dbReference>
<dbReference type="Proteomes" id="UP000030134">
    <property type="component" value="Unassembled WGS sequence"/>
</dbReference>
<evidence type="ECO:0000259" key="1">
    <source>
        <dbReference type="Pfam" id="PF08448"/>
    </source>
</evidence>
<dbReference type="STRING" id="266762.HQ36_07795"/>
<comment type="caution">
    <text evidence="2">The sequence shown here is derived from an EMBL/GenBank/DDBJ whole genome shotgun (WGS) entry which is preliminary data.</text>
</comment>
<reference evidence="2 3" key="1">
    <citation type="submission" date="2014-08" db="EMBL/GenBank/DDBJ databases">
        <title>Porphyromonas gingivicanis strain:COT-022_OH1391 Genome sequencing.</title>
        <authorList>
            <person name="Wallis C."/>
            <person name="Deusch O."/>
            <person name="O'Flynn C."/>
            <person name="Davis I."/>
            <person name="Jospin G."/>
            <person name="Darling A.E."/>
            <person name="Coil D.A."/>
            <person name="Alexiev A."/>
            <person name="Horsfall A."/>
            <person name="Kirkwood N."/>
            <person name="Harris S."/>
            <person name="Eisen J.A."/>
        </authorList>
    </citation>
    <scope>NUCLEOTIDE SEQUENCE [LARGE SCALE GENOMIC DNA]</scope>
    <source>
        <strain evidence="3">COT-022 OH1391</strain>
    </source>
</reference>
<dbReference type="AlphaFoldDB" id="A0A0A2G9V6"/>
<evidence type="ECO:0000313" key="3">
    <source>
        <dbReference type="Proteomes" id="UP000030134"/>
    </source>
</evidence>
<name>A0A0A2G9V6_9PORP</name>
<sequence length="109" mass="12684">MNYLEEADIAITICDREGKILEMNQQSKAVNQKPGQELVGQNILDCHPEPARSLLVHLMEHQEKHVYTIEKKGKKKLIYQIPWYKDGVYMGFAELSMVIPFEMEHKIRG</sequence>
<accession>A0A0A2G9V6</accession>
<dbReference type="InterPro" id="IPR035965">
    <property type="entry name" value="PAS-like_dom_sf"/>
</dbReference>
<dbReference type="Gene3D" id="3.30.450.20">
    <property type="entry name" value="PAS domain"/>
    <property type="match status" value="1"/>
</dbReference>
<dbReference type="InterPro" id="IPR013656">
    <property type="entry name" value="PAS_4"/>
</dbReference>
<evidence type="ECO:0000313" key="2">
    <source>
        <dbReference type="EMBL" id="KGN97244.1"/>
    </source>
</evidence>
<dbReference type="OrthoDB" id="1012192at2"/>
<keyword evidence="3" id="KW-1185">Reference proteome</keyword>
<organism evidence="2 3">
    <name type="scientific">Porphyromonas gingivicanis</name>
    <dbReference type="NCBI Taxonomy" id="266762"/>
    <lineage>
        <taxon>Bacteria</taxon>
        <taxon>Pseudomonadati</taxon>
        <taxon>Bacteroidota</taxon>
        <taxon>Bacteroidia</taxon>
        <taxon>Bacteroidales</taxon>
        <taxon>Porphyromonadaceae</taxon>
        <taxon>Porphyromonas</taxon>
    </lineage>
</organism>
<gene>
    <name evidence="2" type="ORF">HQ36_07795</name>
</gene>
<feature type="domain" description="PAS fold-4" evidence="1">
    <location>
        <begin position="5"/>
        <end position="60"/>
    </location>
</feature>
<dbReference type="Pfam" id="PF08448">
    <property type="entry name" value="PAS_4"/>
    <property type="match status" value="1"/>
</dbReference>
<dbReference type="SUPFAM" id="SSF55785">
    <property type="entry name" value="PYP-like sensor domain (PAS domain)"/>
    <property type="match status" value="1"/>
</dbReference>
<protein>
    <submittedName>
        <fullName evidence="2">Diguanylate cyclase</fullName>
    </submittedName>
</protein>
<proteinExistence type="predicted"/>
<dbReference type="RefSeq" id="WP_025843192.1">
    <property type="nucleotide sequence ID" value="NZ_JQZW01000015.1"/>
</dbReference>
<dbReference type="eggNOG" id="COG3829">
    <property type="taxonomic scope" value="Bacteria"/>
</dbReference>